<sequence length="68" mass="7580">MRSAEERNCSEKHLGYENFELENSDLVPLAVGAIGVVGNYKGDDDTDDGECEPGEKGVWIEVSIFQMW</sequence>
<evidence type="ECO:0000313" key="1">
    <source>
        <dbReference type="EMBL" id="KAH7861344.1"/>
    </source>
</evidence>
<protein>
    <submittedName>
        <fullName evidence="1">Uncharacterized protein</fullName>
    </submittedName>
</protein>
<evidence type="ECO:0000313" key="2">
    <source>
        <dbReference type="Proteomes" id="UP000828048"/>
    </source>
</evidence>
<gene>
    <name evidence="1" type="ORF">Vadar_024890</name>
</gene>
<name>A0ACB7Z6D6_9ERIC</name>
<keyword evidence="2" id="KW-1185">Reference proteome</keyword>
<dbReference type="EMBL" id="CM037154">
    <property type="protein sequence ID" value="KAH7861344.1"/>
    <property type="molecule type" value="Genomic_DNA"/>
</dbReference>
<reference evidence="1 2" key="1">
    <citation type="journal article" date="2021" name="Hortic Res">
        <title>High-quality reference genome and annotation aids understanding of berry development for evergreen blueberry (Vaccinium darrowii).</title>
        <authorList>
            <person name="Yu J."/>
            <person name="Hulse-Kemp A.M."/>
            <person name="Babiker E."/>
            <person name="Staton M."/>
        </authorList>
    </citation>
    <scope>NUCLEOTIDE SEQUENCE [LARGE SCALE GENOMIC DNA]</scope>
    <source>
        <strain evidence="2">cv. NJ 8807/NJ 8810</strain>
        <tissue evidence="1">Young leaf</tissue>
    </source>
</reference>
<comment type="caution">
    <text evidence="1">The sequence shown here is derived from an EMBL/GenBank/DDBJ whole genome shotgun (WGS) entry which is preliminary data.</text>
</comment>
<organism evidence="1 2">
    <name type="scientific">Vaccinium darrowii</name>
    <dbReference type="NCBI Taxonomy" id="229202"/>
    <lineage>
        <taxon>Eukaryota</taxon>
        <taxon>Viridiplantae</taxon>
        <taxon>Streptophyta</taxon>
        <taxon>Embryophyta</taxon>
        <taxon>Tracheophyta</taxon>
        <taxon>Spermatophyta</taxon>
        <taxon>Magnoliopsida</taxon>
        <taxon>eudicotyledons</taxon>
        <taxon>Gunneridae</taxon>
        <taxon>Pentapetalae</taxon>
        <taxon>asterids</taxon>
        <taxon>Ericales</taxon>
        <taxon>Ericaceae</taxon>
        <taxon>Vaccinioideae</taxon>
        <taxon>Vaccinieae</taxon>
        <taxon>Vaccinium</taxon>
    </lineage>
</organism>
<dbReference type="Proteomes" id="UP000828048">
    <property type="component" value="Chromosome 4"/>
</dbReference>
<proteinExistence type="predicted"/>
<accession>A0ACB7Z6D6</accession>